<organism evidence="1 2">
    <name type="scientific">Sinorhizobium sojae CCBAU 05684</name>
    <dbReference type="NCBI Taxonomy" id="716928"/>
    <lineage>
        <taxon>Bacteria</taxon>
        <taxon>Pseudomonadati</taxon>
        <taxon>Pseudomonadota</taxon>
        <taxon>Alphaproteobacteria</taxon>
        <taxon>Hyphomicrobiales</taxon>
        <taxon>Rhizobiaceae</taxon>
        <taxon>Sinorhizobium/Ensifer group</taxon>
        <taxon>Sinorhizobium</taxon>
    </lineage>
</organism>
<dbReference type="InterPro" id="IPR015943">
    <property type="entry name" value="WD40/YVTN_repeat-like_dom_sf"/>
</dbReference>
<evidence type="ECO:0000313" key="2">
    <source>
        <dbReference type="Proteomes" id="UP000217211"/>
    </source>
</evidence>
<reference evidence="1 2" key="1">
    <citation type="submission" date="2017-08" db="EMBL/GenBank/DDBJ databases">
        <title>Multipartite genome sequences of Sinorhizobium species nodulating soybeans.</title>
        <authorList>
            <person name="Tian C.F."/>
        </authorList>
    </citation>
    <scope>NUCLEOTIDE SEQUENCE [LARGE SCALE GENOMIC DNA]</scope>
    <source>
        <strain evidence="1 2">CCBAU 05684</strain>
        <plasmid evidence="2">psj05684b</plasmid>
    </source>
</reference>
<dbReference type="InterPro" id="IPR011045">
    <property type="entry name" value="N2O_reductase_N"/>
</dbReference>
<dbReference type="InterPro" id="IPR022456">
    <property type="entry name" value="PQQ_b_propeller"/>
</dbReference>
<geneLocation type="plasmid" evidence="2">
    <name>psj05684b</name>
</geneLocation>
<dbReference type="STRING" id="716928.GCA_000261485_03218"/>
<dbReference type="NCBIfam" id="TIGR02276">
    <property type="entry name" value="beta_rpt_yvtn"/>
    <property type="match status" value="2"/>
</dbReference>
<dbReference type="AlphaFoldDB" id="A0A249PIH8"/>
<dbReference type="eggNOG" id="COG3391">
    <property type="taxonomic scope" value="Bacteria"/>
</dbReference>
<proteinExistence type="predicted"/>
<evidence type="ECO:0008006" key="3">
    <source>
        <dbReference type="Google" id="ProtNLM"/>
    </source>
</evidence>
<name>A0A249PIH8_9HYPH</name>
<dbReference type="PANTHER" id="PTHR47197">
    <property type="entry name" value="PROTEIN NIRF"/>
    <property type="match status" value="1"/>
</dbReference>
<gene>
    <name evidence="1" type="ORF">SJ05684_b47580</name>
</gene>
<dbReference type="PANTHER" id="PTHR47197:SF3">
    <property type="entry name" value="DIHYDRO-HEME D1 DEHYDROGENASE"/>
    <property type="match status" value="1"/>
</dbReference>
<dbReference type="Proteomes" id="UP000217211">
    <property type="component" value="Plasmid pSJ05684b"/>
</dbReference>
<accession>A0A249PIH8</accession>
<keyword evidence="1" id="KW-0614">Plasmid</keyword>
<protein>
    <recommendedName>
        <fullName evidence="3">PQQ-dependent catabolism-associated beta-propeller protein</fullName>
    </recommendedName>
</protein>
<keyword evidence="2" id="KW-1185">Reference proteome</keyword>
<dbReference type="InterPro" id="IPR011964">
    <property type="entry name" value="YVTN_b-propeller_repeat"/>
</dbReference>
<dbReference type="InterPro" id="IPR051200">
    <property type="entry name" value="Host-pathogen_enzymatic-act"/>
</dbReference>
<dbReference type="KEGG" id="esj:SJ05684_b47580"/>
<dbReference type="Gene3D" id="2.130.10.10">
    <property type="entry name" value="YVTN repeat-like/Quinoprotein amine dehydrogenase"/>
    <property type="match status" value="2"/>
</dbReference>
<dbReference type="SUPFAM" id="SSF50974">
    <property type="entry name" value="Nitrous oxide reductase, N-terminal domain"/>
    <property type="match status" value="1"/>
</dbReference>
<evidence type="ECO:0000313" key="1">
    <source>
        <dbReference type="EMBL" id="ASY65740.1"/>
    </source>
</evidence>
<sequence>MSVVDSTLMEVVRTIDVGQRPRGITISHDGKFIYLCASDDDTIQIIDTANYQIVGTLPSGPDPELFVLSPDGKTLYVANEDDNLVTVIDLESRSVEAEIPVGVEPEGMGISPDGRALVNTSETTNMAHFIDTETNEITHNVLVDSRPRFAEFKPDNSEVWVSSEIGGTVSVIDNESREIKHKITFEIPGLRAESIQPVGVRITADGTKAYVALGPANRVAVVNAKTYEVEDYVLVGQRVWQLAFTPDQKMIVSTNGVSNDITFIDVATDEAIQSVTVGALPWGVVVHPN</sequence>
<dbReference type="EMBL" id="CP023068">
    <property type="protein sequence ID" value="ASY65740.1"/>
    <property type="molecule type" value="Genomic_DNA"/>
</dbReference>
<dbReference type="NCBIfam" id="TIGR03866">
    <property type="entry name" value="PQQ_ABC_repeats"/>
    <property type="match status" value="1"/>
</dbReference>
<dbReference type="Pfam" id="PF02239">
    <property type="entry name" value="Cytochrom_D1"/>
    <property type="match status" value="1"/>
</dbReference>